<organism evidence="1 2">
    <name type="scientific">Lactococcus nasutitermitis</name>
    <dbReference type="NCBI Taxonomy" id="1652957"/>
    <lineage>
        <taxon>Bacteria</taxon>
        <taxon>Bacillati</taxon>
        <taxon>Bacillota</taxon>
        <taxon>Bacilli</taxon>
        <taxon>Lactobacillales</taxon>
        <taxon>Streptococcaceae</taxon>
        <taxon>Lactococcus</taxon>
    </lineage>
</organism>
<evidence type="ECO:0000313" key="1">
    <source>
        <dbReference type="EMBL" id="MFC4651699.1"/>
    </source>
</evidence>
<dbReference type="Proteomes" id="UP001595987">
    <property type="component" value="Unassembled WGS sequence"/>
</dbReference>
<protein>
    <submittedName>
        <fullName evidence="1">Uncharacterized protein</fullName>
    </submittedName>
</protein>
<dbReference type="RefSeq" id="WP_213536636.1">
    <property type="nucleotide sequence ID" value="NZ_BOVQ01000008.1"/>
</dbReference>
<reference evidence="2" key="1">
    <citation type="journal article" date="2019" name="Int. J. Syst. Evol. Microbiol.">
        <title>The Global Catalogue of Microorganisms (GCM) 10K type strain sequencing project: providing services to taxonomists for standard genome sequencing and annotation.</title>
        <authorList>
            <consortium name="The Broad Institute Genomics Platform"/>
            <consortium name="The Broad Institute Genome Sequencing Center for Infectious Disease"/>
            <person name="Wu L."/>
            <person name="Ma J."/>
        </authorList>
    </citation>
    <scope>NUCLEOTIDE SEQUENCE [LARGE SCALE GENOMIC DNA]</scope>
    <source>
        <strain evidence="2">CCUG 63287</strain>
    </source>
</reference>
<accession>A0ABV9JC79</accession>
<dbReference type="EMBL" id="JBHSGD010000002">
    <property type="protein sequence ID" value="MFC4651699.1"/>
    <property type="molecule type" value="Genomic_DNA"/>
</dbReference>
<proteinExistence type="predicted"/>
<sequence length="71" mass="7954">MKKRLSILVIILLGSLATVPIASSICNVYNNNSIHTKNLKKTKSYDEMKKIVLHSGKHTMMSKQTHSSITQ</sequence>
<comment type="caution">
    <text evidence="1">The sequence shown here is derived from an EMBL/GenBank/DDBJ whole genome shotgun (WGS) entry which is preliminary data.</text>
</comment>
<gene>
    <name evidence="1" type="ORF">ACFO26_02120</name>
</gene>
<name>A0ABV9JC79_9LACT</name>
<keyword evidence="2" id="KW-1185">Reference proteome</keyword>
<evidence type="ECO:0000313" key="2">
    <source>
        <dbReference type="Proteomes" id="UP001595987"/>
    </source>
</evidence>